<evidence type="ECO:0000256" key="1">
    <source>
        <dbReference type="ARBA" id="ARBA00009512"/>
    </source>
</evidence>
<dbReference type="AlphaFoldDB" id="A0A0K0JIM7"/>
<name>A0A0K0JIM7_BRUMA</name>
<accession>A0A0K0JIM7</accession>
<organism evidence="4">
    <name type="scientific">Brugia malayi</name>
    <name type="common">Filarial nematode worm</name>
    <dbReference type="NCBI Taxonomy" id="6279"/>
    <lineage>
        <taxon>Eukaryota</taxon>
        <taxon>Metazoa</taxon>
        <taxon>Ecdysozoa</taxon>
        <taxon>Nematoda</taxon>
        <taxon>Chromadorea</taxon>
        <taxon>Rhabditida</taxon>
        <taxon>Spirurina</taxon>
        <taxon>Spiruromorpha</taxon>
        <taxon>Filarioidea</taxon>
        <taxon>Onchocercidae</taxon>
        <taxon>Brugia</taxon>
    </lineage>
</organism>
<dbReference type="STRING" id="6279.A0A0K0JIM7"/>
<dbReference type="InterPro" id="IPR000529">
    <property type="entry name" value="Ribosomal_bS6"/>
</dbReference>
<evidence type="ECO:0000256" key="3">
    <source>
        <dbReference type="ARBA" id="ARBA00035365"/>
    </source>
</evidence>
<comment type="similarity">
    <text evidence="1">Belongs to the bacterial ribosomal protein bS6 family.</text>
</comment>
<dbReference type="GO" id="GO:0070181">
    <property type="term" value="F:small ribosomal subunit rRNA binding"/>
    <property type="evidence" value="ECO:0007669"/>
    <property type="project" value="TreeGrafter"/>
</dbReference>
<sequence>MPSYEITLITRSLAKPELFTTIRRAAKVLLDNGAIIEKLESLGHRDLPFRRVRKQTTEHIYTSNYFLIKAFMPREVRDTTNTILRNDLDLVHVCYMHEKPKEPIYCNLAELLKPPAERESVKALRDNQKLGHYTRQMIYKRTEKEWKAIPKSYPIAEPEIIGRPKPQKYE</sequence>
<dbReference type="Proteomes" id="UP000006672">
    <property type="component" value="Unassembled WGS sequence"/>
</dbReference>
<accession>A0A4E9FKT4</accession>
<proteinExistence type="inferred from homology"/>
<evidence type="ECO:0000313" key="6">
    <source>
        <dbReference type="Proteomes" id="UP000006672"/>
    </source>
</evidence>
<evidence type="ECO:0000313" key="7">
    <source>
        <dbReference type="WBParaSite" id="Bm5369a.1"/>
    </source>
</evidence>
<reference evidence="5" key="3">
    <citation type="submission" date="2019-04" db="EMBL/GenBank/DDBJ databases">
        <authorList>
            <person name="Howe K."/>
            <person name="Paulini M."/>
            <person name="Williams G."/>
        </authorList>
    </citation>
    <scope>NUCLEOTIDE SEQUENCE [LARGE SCALE GENOMIC DNA]</scope>
    <source>
        <strain evidence="5">FR3</strain>
    </source>
</reference>
<dbReference type="GO" id="GO:0005763">
    <property type="term" value="C:mitochondrial small ribosomal subunit"/>
    <property type="evidence" value="ECO:0007669"/>
    <property type="project" value="TreeGrafter"/>
</dbReference>
<dbReference type="GO" id="GO:0003735">
    <property type="term" value="F:structural constituent of ribosome"/>
    <property type="evidence" value="ECO:0007669"/>
    <property type="project" value="InterPro"/>
</dbReference>
<reference evidence="4 6" key="1">
    <citation type="journal article" date="2007" name="Science">
        <title>Draft genome of the filarial nematode parasite Brugia malayi.</title>
        <authorList>
            <person name="Ghedin E."/>
            <person name="Wang S."/>
            <person name="Spiro D."/>
            <person name="Caler E."/>
            <person name="Zhao Q."/>
            <person name="Crabtree J."/>
            <person name="Allen J.E."/>
            <person name="Delcher A.L."/>
            <person name="Guiliano D.B."/>
            <person name="Miranda-Saavedra D."/>
            <person name="Angiuoli S.V."/>
            <person name="Creasy T."/>
            <person name="Amedeo P."/>
            <person name="Haas B."/>
            <person name="El-Sayed N.M."/>
            <person name="Wortman J.R."/>
            <person name="Feldblyum T."/>
            <person name="Tallon L."/>
            <person name="Schatz M."/>
            <person name="Shumway M."/>
            <person name="Koo H."/>
            <person name="Salzberg S.L."/>
            <person name="Schobel S."/>
            <person name="Pertea M."/>
            <person name="Pop M."/>
            <person name="White O."/>
            <person name="Barton G.J."/>
            <person name="Carlow C.K."/>
            <person name="Crawford M.J."/>
            <person name="Daub J."/>
            <person name="Dimmic M.W."/>
            <person name="Estes C.F."/>
            <person name="Foster J.M."/>
            <person name="Ganatra M."/>
            <person name="Gregory W.F."/>
            <person name="Johnson N.M."/>
            <person name="Jin J."/>
            <person name="Komuniecki R."/>
            <person name="Korf I."/>
            <person name="Kumar S."/>
            <person name="Laney S."/>
            <person name="Li B.W."/>
            <person name="Li W."/>
            <person name="Lindblom T.H."/>
            <person name="Lustigman S."/>
            <person name="Ma D."/>
            <person name="Maina C.V."/>
            <person name="Martin D.M."/>
            <person name="McCarter J.P."/>
            <person name="McReynolds L."/>
            <person name="Mitreva M."/>
            <person name="Nutman T.B."/>
            <person name="Parkinson J."/>
            <person name="Peregrin-Alvarez J.M."/>
            <person name="Poole C."/>
            <person name="Ren Q."/>
            <person name="Saunders L."/>
            <person name="Sluder A.E."/>
            <person name="Smith K."/>
            <person name="Stanke M."/>
            <person name="Unnasch T.R."/>
            <person name="Ware J."/>
            <person name="Wei A.D."/>
            <person name="Weil G."/>
            <person name="Williams D.J."/>
            <person name="Zhang Y."/>
            <person name="Williams S.A."/>
            <person name="Fraser-Liggett C."/>
            <person name="Slatko B."/>
            <person name="Blaxter M.L."/>
            <person name="Scott A.L."/>
        </authorList>
    </citation>
    <scope>NUCLEOTIDE SEQUENCE</scope>
    <source>
        <strain evidence="4 6">FR3</strain>
    </source>
</reference>
<evidence type="ECO:0000313" key="5">
    <source>
        <dbReference type="EMBL" id="VIO96929.1"/>
    </source>
</evidence>
<dbReference type="KEGG" id="bmy:BM_BM5369"/>
<dbReference type="OMA" id="ATHFTIT"/>
<dbReference type="Pfam" id="PF01250">
    <property type="entry name" value="Ribosomal_S6"/>
    <property type="match status" value="1"/>
</dbReference>
<dbReference type="CTD" id="6100508"/>
<gene>
    <name evidence="4 7" type="primary">Bma-mrps-6</name>
    <name evidence="5" type="ORF">BM_BM5369</name>
    <name evidence="4" type="ORF">BM_Bm5369</name>
</gene>
<dbReference type="PANTHER" id="PTHR21011:SF1">
    <property type="entry name" value="SMALL RIBOSOMAL SUBUNIT PROTEIN BS6M"/>
    <property type="match status" value="1"/>
</dbReference>
<dbReference type="CDD" id="cd15465">
    <property type="entry name" value="bS6_mito"/>
    <property type="match status" value="1"/>
</dbReference>
<dbReference type="FunCoup" id="A0A0K0JIM7">
    <property type="interactions" value="1558"/>
</dbReference>
<dbReference type="EMBL" id="CAAKNF010000194">
    <property type="protein sequence ID" value="VIO96929.1"/>
    <property type="molecule type" value="Genomic_DNA"/>
</dbReference>
<dbReference type="RefSeq" id="XP_001897064.1">
    <property type="nucleotide sequence ID" value="XM_001897029.1"/>
</dbReference>
<dbReference type="Gene3D" id="3.30.70.60">
    <property type="match status" value="1"/>
</dbReference>
<dbReference type="InterPro" id="IPR014717">
    <property type="entry name" value="Transl_elong_EF1B/ribsomal_bS6"/>
</dbReference>
<dbReference type="SUPFAM" id="SSF54995">
    <property type="entry name" value="Ribosomal protein S6"/>
    <property type="match status" value="1"/>
</dbReference>
<dbReference type="GO" id="GO:0006412">
    <property type="term" value="P:translation"/>
    <property type="evidence" value="ECO:0007669"/>
    <property type="project" value="InterPro"/>
</dbReference>
<evidence type="ECO:0000256" key="2">
    <source>
        <dbReference type="ARBA" id="ARBA00035170"/>
    </source>
</evidence>
<evidence type="ECO:0000313" key="4">
    <source>
        <dbReference type="EMBL" id="CDQ04178.1"/>
    </source>
</evidence>
<dbReference type="PANTHER" id="PTHR21011">
    <property type="entry name" value="MITOCHONDRIAL 28S RIBOSOMAL PROTEIN S6"/>
    <property type="match status" value="1"/>
</dbReference>
<dbReference type="WBParaSite" id="Bm5369a.1">
    <property type="protein sequence ID" value="Bm5369a.1"/>
    <property type="gene ID" value="WBGene00225630"/>
</dbReference>
<keyword evidence="6" id="KW-1185">Reference proteome</keyword>
<dbReference type="OrthoDB" id="268530at2759"/>
<dbReference type="GeneID" id="6100508"/>
<reference evidence="7" key="4">
    <citation type="submission" date="2019-12" db="UniProtKB">
        <authorList>
            <consortium name="WormBaseParasite"/>
        </authorList>
    </citation>
    <scope>IDENTIFICATION</scope>
</reference>
<dbReference type="InterPro" id="IPR035980">
    <property type="entry name" value="Ribosomal_bS6_sf"/>
</dbReference>
<reference evidence="4" key="2">
    <citation type="submission" date="2012-12" db="EMBL/GenBank/DDBJ databases">
        <authorList>
            <person name="Gao Y.W."/>
            <person name="Fan S.T."/>
            <person name="Sun H.T."/>
            <person name="Wang Z."/>
            <person name="Gao X.L."/>
            <person name="Li Y.G."/>
            <person name="Wang T.C."/>
            <person name="Zhang K."/>
            <person name="Xu W.W."/>
            <person name="Yu Z.J."/>
            <person name="Xia X.Z."/>
        </authorList>
    </citation>
    <scope>NUCLEOTIDE SEQUENCE</scope>
    <source>
        <strain evidence="4">FR3</strain>
    </source>
</reference>
<protein>
    <recommendedName>
        <fullName evidence="2">Small ribosomal subunit protein bS6m</fullName>
    </recommendedName>
    <alternativeName>
        <fullName evidence="3">28S ribosomal protein S6, mitochondrial</fullName>
    </alternativeName>
</protein>
<dbReference type="EMBL" id="LN856767">
    <property type="protein sequence ID" value="CDQ04178.1"/>
    <property type="molecule type" value="Genomic_DNA"/>
</dbReference>